<protein>
    <submittedName>
        <fullName evidence="1">PD-(D/E)XK nuclease family transposase</fullName>
    </submittedName>
</protein>
<gene>
    <name evidence="1" type="ORF">RGLFYP19_00482</name>
</gene>
<proteinExistence type="predicted"/>
<dbReference type="Pfam" id="PF12784">
    <property type="entry name" value="PDDEXK_2"/>
    <property type="match status" value="1"/>
</dbReference>
<dbReference type="NCBIfam" id="TIGR01784">
    <property type="entry name" value="T_den_put_tspse"/>
    <property type="match status" value="1"/>
</dbReference>
<name>A0A6N2YSI3_MEDGN</name>
<sequence length="232" mass="27242">MYAKDEKQTRYNVEMQVERKPALGKRSRYYQSQMDMEMLLTGEDYTELPNTYVIFICDFDPFGKDKYRYTFRTTCQESENVDLEDGRTTVFLNTRGKNESEVPGELVTFLQYMKEDLEGSEKEFHDPYVEQLQKFVRNVKGSREMEERFMIFEEMLKEERAAGFAKGRAEGVAEGRISESKDTLLLFLQNLGTVPKVLSDQIEEQGDLDVLKEWLRLAFKSKSVEEFAKKIK</sequence>
<reference evidence="1" key="1">
    <citation type="submission" date="2019-11" db="EMBL/GenBank/DDBJ databases">
        <authorList>
            <person name="Feng L."/>
        </authorList>
    </citation>
    <scope>NUCLEOTIDE SEQUENCE</scope>
    <source>
        <strain evidence="1">RgnavusLFYP19</strain>
    </source>
</reference>
<evidence type="ECO:0000313" key="1">
    <source>
        <dbReference type="EMBL" id="VYT69839.1"/>
    </source>
</evidence>
<dbReference type="PANTHER" id="PTHR41317:SF1">
    <property type="entry name" value="PD-(D_E)XK NUCLEASE FAMILY TRANSPOSASE"/>
    <property type="match status" value="1"/>
</dbReference>
<dbReference type="InterPro" id="IPR010106">
    <property type="entry name" value="RpnA"/>
</dbReference>
<dbReference type="EMBL" id="CACRUK010000005">
    <property type="protein sequence ID" value="VYT69839.1"/>
    <property type="molecule type" value="Genomic_DNA"/>
</dbReference>
<organism evidence="1">
    <name type="scientific">Mediterraneibacter gnavus</name>
    <name type="common">Ruminococcus gnavus</name>
    <dbReference type="NCBI Taxonomy" id="33038"/>
    <lineage>
        <taxon>Bacteria</taxon>
        <taxon>Bacillati</taxon>
        <taxon>Bacillota</taxon>
        <taxon>Clostridia</taxon>
        <taxon>Lachnospirales</taxon>
        <taxon>Lachnospiraceae</taxon>
        <taxon>Mediterraneibacter</taxon>
    </lineage>
</organism>
<dbReference type="PANTHER" id="PTHR41317">
    <property type="entry name" value="PD-(D_E)XK NUCLEASE FAMILY TRANSPOSASE"/>
    <property type="match status" value="1"/>
</dbReference>
<dbReference type="AlphaFoldDB" id="A0A6N2YSI3"/>
<accession>A0A6N2YSI3</accession>